<evidence type="ECO:0000313" key="2">
    <source>
        <dbReference type="EMBL" id="RIA82947.1"/>
    </source>
</evidence>
<dbReference type="EMBL" id="QKYT01000614">
    <property type="protein sequence ID" value="RIA82947.1"/>
    <property type="molecule type" value="Genomic_DNA"/>
</dbReference>
<organism evidence="2 3">
    <name type="scientific">Glomus cerebriforme</name>
    <dbReference type="NCBI Taxonomy" id="658196"/>
    <lineage>
        <taxon>Eukaryota</taxon>
        <taxon>Fungi</taxon>
        <taxon>Fungi incertae sedis</taxon>
        <taxon>Mucoromycota</taxon>
        <taxon>Glomeromycotina</taxon>
        <taxon>Glomeromycetes</taxon>
        <taxon>Glomerales</taxon>
        <taxon>Glomeraceae</taxon>
        <taxon>Glomus</taxon>
    </lineage>
</organism>
<sequence length="194" mass="22763">MLHLKKPIPNHIANKNIIVECLREQVTNFNDALLLYPEDPYLINRRAMSYIETLFGNLNQALEYAHLALVIDNSDYKNIFRQELPNETYMYQNLGYLYYQMSKYDLALEALNNAERLLPGQLLNFQNKVARSPIEIQVNNHDVIPIVERGLLYHSMGKDYLATDEMVKAMTIKPIQQDRWHTLAEFEGERLIFD</sequence>
<protein>
    <submittedName>
        <fullName evidence="2">Uncharacterized protein</fullName>
    </submittedName>
</protein>
<dbReference type="SMART" id="SM00028">
    <property type="entry name" value="TPR"/>
    <property type="match status" value="2"/>
</dbReference>
<evidence type="ECO:0000256" key="1">
    <source>
        <dbReference type="PROSITE-ProRule" id="PRU00339"/>
    </source>
</evidence>
<dbReference type="Proteomes" id="UP000265703">
    <property type="component" value="Unassembled WGS sequence"/>
</dbReference>
<proteinExistence type="predicted"/>
<dbReference type="AlphaFoldDB" id="A0A397SG51"/>
<dbReference type="STRING" id="658196.A0A397SG51"/>
<dbReference type="SUPFAM" id="SSF48452">
    <property type="entry name" value="TPR-like"/>
    <property type="match status" value="1"/>
</dbReference>
<dbReference type="Gene3D" id="1.25.40.10">
    <property type="entry name" value="Tetratricopeptide repeat domain"/>
    <property type="match status" value="1"/>
</dbReference>
<dbReference type="InterPro" id="IPR019734">
    <property type="entry name" value="TPR_rpt"/>
</dbReference>
<keyword evidence="3" id="KW-1185">Reference proteome</keyword>
<evidence type="ECO:0000313" key="3">
    <source>
        <dbReference type="Proteomes" id="UP000265703"/>
    </source>
</evidence>
<gene>
    <name evidence="2" type="ORF">C1645_834568</name>
</gene>
<feature type="repeat" description="TPR" evidence="1">
    <location>
        <begin position="88"/>
        <end position="121"/>
    </location>
</feature>
<name>A0A397SG51_9GLOM</name>
<keyword evidence="1" id="KW-0802">TPR repeat</keyword>
<reference evidence="2 3" key="1">
    <citation type="submission" date="2018-06" db="EMBL/GenBank/DDBJ databases">
        <title>Comparative genomics reveals the genomic features of Rhizophagus irregularis, R. cerebriforme, R. diaphanum and Gigaspora rosea, and their symbiotic lifestyle signature.</title>
        <authorList>
            <person name="Morin E."/>
            <person name="San Clemente H."/>
            <person name="Chen E.C.H."/>
            <person name="De La Providencia I."/>
            <person name="Hainaut M."/>
            <person name="Kuo A."/>
            <person name="Kohler A."/>
            <person name="Murat C."/>
            <person name="Tang N."/>
            <person name="Roy S."/>
            <person name="Loubradou J."/>
            <person name="Henrissat B."/>
            <person name="Grigoriev I.V."/>
            <person name="Corradi N."/>
            <person name="Roux C."/>
            <person name="Martin F.M."/>
        </authorList>
    </citation>
    <scope>NUCLEOTIDE SEQUENCE [LARGE SCALE GENOMIC DNA]</scope>
    <source>
        <strain evidence="2 3">DAOM 227022</strain>
    </source>
</reference>
<dbReference type="InterPro" id="IPR011990">
    <property type="entry name" value="TPR-like_helical_dom_sf"/>
</dbReference>
<dbReference type="PROSITE" id="PS50005">
    <property type="entry name" value="TPR"/>
    <property type="match status" value="1"/>
</dbReference>
<accession>A0A397SG51</accession>
<comment type="caution">
    <text evidence="2">The sequence shown here is derived from an EMBL/GenBank/DDBJ whole genome shotgun (WGS) entry which is preliminary data.</text>
</comment>